<dbReference type="EMBL" id="JAGIYY010000002">
    <property type="protein sequence ID" value="MBP0438705.1"/>
    <property type="molecule type" value="Genomic_DNA"/>
</dbReference>
<sequence>MTSSVDVCRVRGRAFEDILDGYFPLEESIRQLMARQGFASAWITLLHAPVMNIKGLAPTDPVPFSLRKTYAGMIERMDVFARATGEGLQLDGVGRWFWLDPRDEAPRFAPTIRLGEPAFVRGIGVDRDHPETASGQPANTTACVRVPRGTAVASALSSAVHELGWTSGRAWGGYPLTSGIQPAHDAQEPHVLTGEEFTAGRLEGIVQAGEASDMHSYVLVDTSPDQAEKEALELARLL</sequence>
<evidence type="ECO:0000313" key="1">
    <source>
        <dbReference type="EMBL" id="MBP0438705.1"/>
    </source>
</evidence>
<gene>
    <name evidence="1" type="ORF">J5Y06_08600</name>
</gene>
<dbReference type="AlphaFoldDB" id="A0A8J7UJB8"/>
<organism evidence="1 2">
    <name type="scientific">Tianweitania sediminis</name>
    <dbReference type="NCBI Taxonomy" id="1502156"/>
    <lineage>
        <taxon>Bacteria</taxon>
        <taxon>Pseudomonadati</taxon>
        <taxon>Pseudomonadota</taxon>
        <taxon>Alphaproteobacteria</taxon>
        <taxon>Hyphomicrobiales</taxon>
        <taxon>Phyllobacteriaceae</taxon>
        <taxon>Tianweitania</taxon>
    </lineage>
</organism>
<dbReference type="Proteomes" id="UP000666240">
    <property type="component" value="Unassembled WGS sequence"/>
</dbReference>
<name>A0A8J7UJB8_9HYPH</name>
<accession>A0A8J7UJB8</accession>
<keyword evidence="2" id="KW-1185">Reference proteome</keyword>
<evidence type="ECO:0000313" key="2">
    <source>
        <dbReference type="Proteomes" id="UP000666240"/>
    </source>
</evidence>
<dbReference type="RefSeq" id="WP_209334727.1">
    <property type="nucleotide sequence ID" value="NZ_JAGIYY010000002.1"/>
</dbReference>
<reference evidence="1" key="1">
    <citation type="submission" date="2021-03" db="EMBL/GenBank/DDBJ databases">
        <title>Genome sequencing and assembly of Tianweitania sediminis.</title>
        <authorList>
            <person name="Chhetri G."/>
        </authorList>
    </citation>
    <scope>NUCLEOTIDE SEQUENCE</scope>
    <source>
        <strain evidence="1">Z8</strain>
    </source>
</reference>
<proteinExistence type="predicted"/>
<comment type="caution">
    <text evidence="1">The sequence shown here is derived from an EMBL/GenBank/DDBJ whole genome shotgun (WGS) entry which is preliminary data.</text>
</comment>
<protein>
    <submittedName>
        <fullName evidence="1">Uncharacterized protein</fullName>
    </submittedName>
</protein>